<keyword evidence="7" id="KW-1185">Reference proteome</keyword>
<evidence type="ECO:0000313" key="8">
    <source>
        <dbReference type="WBParaSite" id="ACRNAN_Path_788.g2982.t1"/>
    </source>
</evidence>
<feature type="binding site" evidence="6">
    <location>
        <position position="100"/>
    </location>
    <ligand>
        <name>Zn(2+)</name>
        <dbReference type="ChEBI" id="CHEBI:29105"/>
    </ligand>
</feature>
<dbReference type="WBParaSite" id="ACRNAN_Path_788.g2982.t1">
    <property type="protein sequence ID" value="ACRNAN_Path_788.g2982.t1"/>
    <property type="gene ID" value="ACRNAN_Path_788.g2982"/>
</dbReference>
<dbReference type="Pfam" id="PF05019">
    <property type="entry name" value="Coq4"/>
    <property type="match status" value="1"/>
</dbReference>
<dbReference type="PANTHER" id="PTHR12922:SF7">
    <property type="entry name" value="UBIQUINONE BIOSYNTHESIS PROTEIN COQ4 HOMOLOG, MITOCHONDRIAL"/>
    <property type="match status" value="1"/>
</dbReference>
<name>A0A914CBD8_9BILA</name>
<keyword evidence="5 6" id="KW-0456">Lyase</keyword>
<comment type="subunit">
    <text evidence="6">Component of a multi-subunit COQ enzyme complex.</text>
</comment>
<dbReference type="Proteomes" id="UP000887540">
    <property type="component" value="Unplaced"/>
</dbReference>
<comment type="function">
    <text evidence="6">Lyase that catalyzes the C1-decarboxylation of 4-hydroxy-3-methoxy-5-(all-trans-polyprenyl)benzoic acid into 2-methoxy-6-(all-trans-polyprenyl)phenol during ubiquinone biosynthesis.</text>
</comment>
<dbReference type="InterPro" id="IPR027540">
    <property type="entry name" value="Coq4_euk"/>
</dbReference>
<reference evidence="8" key="1">
    <citation type="submission" date="2022-11" db="UniProtKB">
        <authorList>
            <consortium name="WormBaseParasite"/>
        </authorList>
    </citation>
    <scope>IDENTIFICATION</scope>
</reference>
<accession>A0A914CBD8</accession>
<keyword evidence="2 6" id="KW-0999">Mitochondrion inner membrane</keyword>
<evidence type="ECO:0000256" key="6">
    <source>
        <dbReference type="HAMAP-Rule" id="MF_03111"/>
    </source>
</evidence>
<keyword evidence="4 6" id="KW-0472">Membrane</keyword>
<evidence type="ECO:0000313" key="7">
    <source>
        <dbReference type="Proteomes" id="UP000887540"/>
    </source>
</evidence>
<feature type="binding site" evidence="6">
    <location>
        <position position="97"/>
    </location>
    <ligand>
        <name>Zn(2+)</name>
        <dbReference type="ChEBI" id="CHEBI:29105"/>
    </ligand>
</feature>
<feature type="binding site" evidence="6">
    <location>
        <position position="96"/>
    </location>
    <ligand>
        <name>Zn(2+)</name>
        <dbReference type="ChEBI" id="CHEBI:29105"/>
    </ligand>
</feature>
<evidence type="ECO:0000256" key="4">
    <source>
        <dbReference type="ARBA" id="ARBA00023136"/>
    </source>
</evidence>
<protein>
    <recommendedName>
        <fullName evidence="6">Ubiquinone biosynthesis protein COQ4 homolog, mitochondrial</fullName>
    </recommendedName>
    <alternativeName>
        <fullName evidence="6">4-hydroxy-3-methoxy-5-polyprenylbenzoate decarboxylase</fullName>
        <ecNumber evidence="6">4.1.1.130</ecNumber>
    </alternativeName>
    <alternativeName>
        <fullName evidence="6">Coenzyme Q biosynthesis protein 4 homolog</fullName>
    </alternativeName>
</protein>
<comment type="similarity">
    <text evidence="6">Belongs to the COQ4 family.</text>
</comment>
<keyword evidence="1 6" id="KW-0831">Ubiquinone biosynthesis</keyword>
<dbReference type="GO" id="GO:0031314">
    <property type="term" value="C:extrinsic component of mitochondrial inner membrane"/>
    <property type="evidence" value="ECO:0007669"/>
    <property type="project" value="UniProtKB-UniRule"/>
</dbReference>
<keyword evidence="6" id="KW-0479">Metal-binding</keyword>
<comment type="catalytic activity">
    <reaction evidence="6">
        <text>a 4-hydroxy-3-methoxy-5-(all-trans-polyprenyl)benzoate + H(+) = a 2-methoxy-6-(all-trans-polyprenyl)phenol + CO2</text>
        <dbReference type="Rhea" id="RHEA:81179"/>
        <dbReference type="Rhea" id="RHEA-COMP:9551"/>
        <dbReference type="Rhea" id="RHEA-COMP:10931"/>
        <dbReference type="ChEBI" id="CHEBI:15378"/>
        <dbReference type="ChEBI" id="CHEBI:16526"/>
        <dbReference type="ChEBI" id="CHEBI:62731"/>
        <dbReference type="ChEBI" id="CHEBI:84443"/>
        <dbReference type="EC" id="4.1.1.130"/>
    </reaction>
</comment>
<keyword evidence="3 6" id="KW-0496">Mitochondrion</keyword>
<comment type="pathway">
    <text evidence="6">Cofactor biosynthesis; ubiquinone biosynthesis.</text>
</comment>
<dbReference type="GO" id="GO:0008270">
    <property type="term" value="F:zinc ion binding"/>
    <property type="evidence" value="ECO:0007669"/>
    <property type="project" value="UniProtKB-UniRule"/>
</dbReference>
<sequence>MVATMAETTAFRPILKNIRDRMACDVVGRALLCHRPRITEETINREKLRLLPDGTLGREYARFLDQLHTSPDARPPVKYVDDDELVYVMQRYRETHDFTHVLLEMKPNMLGEVTVKYFEAIQLGLPMCIAAAIFGGVRLGPKHRQQLIERNLPWVVEQAVNGRLLIALDWENLVERKIRDIQQECCIEPFDLSPKTSSPTISVAP</sequence>
<dbReference type="GO" id="GO:0120539">
    <property type="term" value="F:4-hydroxy-3-methoxy-5-polyprenylbenzoate decarboxylase activity"/>
    <property type="evidence" value="ECO:0007669"/>
    <property type="project" value="UniProtKB-EC"/>
</dbReference>
<dbReference type="InterPro" id="IPR007715">
    <property type="entry name" value="Coq4"/>
</dbReference>
<proteinExistence type="inferred from homology"/>
<evidence type="ECO:0000256" key="2">
    <source>
        <dbReference type="ARBA" id="ARBA00022792"/>
    </source>
</evidence>
<comment type="subcellular location">
    <subcellularLocation>
        <location evidence="6">Mitochondrion inner membrane</location>
        <topology evidence="6">Peripheral membrane protein</topology>
        <orientation evidence="6">Matrix side</orientation>
    </subcellularLocation>
</comment>
<dbReference type="EC" id="4.1.1.130" evidence="6"/>
<dbReference type="HAMAP" id="MF_03111">
    <property type="entry name" value="Coq4"/>
    <property type="match status" value="1"/>
</dbReference>
<comment type="cofactor">
    <cofactor evidence="6">
        <name>Zn(2+)</name>
        <dbReference type="ChEBI" id="CHEBI:29105"/>
    </cofactor>
</comment>
<keyword evidence="6" id="KW-0862">Zinc</keyword>
<dbReference type="PANTHER" id="PTHR12922">
    <property type="entry name" value="UBIQUINONE BIOSYNTHESIS PROTEIN"/>
    <property type="match status" value="1"/>
</dbReference>
<feature type="binding site" evidence="6">
    <location>
        <position position="112"/>
    </location>
    <ligand>
        <name>Zn(2+)</name>
        <dbReference type="ChEBI" id="CHEBI:29105"/>
    </ligand>
</feature>
<evidence type="ECO:0000256" key="1">
    <source>
        <dbReference type="ARBA" id="ARBA00022688"/>
    </source>
</evidence>
<evidence type="ECO:0000256" key="5">
    <source>
        <dbReference type="ARBA" id="ARBA00023239"/>
    </source>
</evidence>
<organism evidence="7 8">
    <name type="scientific">Acrobeloides nanus</name>
    <dbReference type="NCBI Taxonomy" id="290746"/>
    <lineage>
        <taxon>Eukaryota</taxon>
        <taxon>Metazoa</taxon>
        <taxon>Ecdysozoa</taxon>
        <taxon>Nematoda</taxon>
        <taxon>Chromadorea</taxon>
        <taxon>Rhabditida</taxon>
        <taxon>Tylenchina</taxon>
        <taxon>Cephalobomorpha</taxon>
        <taxon>Cephaloboidea</taxon>
        <taxon>Cephalobidae</taxon>
        <taxon>Acrobeloides</taxon>
    </lineage>
</organism>
<dbReference type="AlphaFoldDB" id="A0A914CBD8"/>
<evidence type="ECO:0000256" key="3">
    <source>
        <dbReference type="ARBA" id="ARBA00023128"/>
    </source>
</evidence>